<protein>
    <recommendedName>
        <fullName evidence="10">Serine-threonine/tyrosine-protein kinase catalytic domain-containing protein</fullName>
    </recommendedName>
</protein>
<dbReference type="Proteomes" id="UP000224567">
    <property type="component" value="Unassembled WGS sequence"/>
</dbReference>
<dbReference type="InterPro" id="IPR052422">
    <property type="entry name" value="Auxin_Ser/Thr_Kinase"/>
</dbReference>
<keyword evidence="9" id="KW-0325">Glycoprotein</keyword>
<keyword evidence="12" id="KW-1185">Reference proteome</keyword>
<evidence type="ECO:0000256" key="8">
    <source>
        <dbReference type="ARBA" id="ARBA00023170"/>
    </source>
</evidence>
<keyword evidence="6" id="KW-1133">Transmembrane helix</keyword>
<evidence type="ECO:0000256" key="2">
    <source>
        <dbReference type="ARBA" id="ARBA00022614"/>
    </source>
</evidence>
<evidence type="ECO:0000259" key="10">
    <source>
        <dbReference type="Pfam" id="PF07714"/>
    </source>
</evidence>
<dbReference type="GO" id="GO:0016020">
    <property type="term" value="C:membrane"/>
    <property type="evidence" value="ECO:0007669"/>
    <property type="project" value="UniProtKB-SubCell"/>
</dbReference>
<proteinExistence type="predicted"/>
<dbReference type="EMBL" id="MLFT02000006">
    <property type="protein sequence ID" value="PHT45609.1"/>
    <property type="molecule type" value="Genomic_DNA"/>
</dbReference>
<dbReference type="PANTHER" id="PTHR47986:SF1">
    <property type="entry name" value="OS04G0685900 PROTEIN"/>
    <property type="match status" value="1"/>
</dbReference>
<comment type="caution">
    <text evidence="11">The sequence shown here is derived from an EMBL/GenBank/DDBJ whole genome shotgun (WGS) entry which is preliminary data.</text>
</comment>
<dbReference type="OrthoDB" id="1748533at2759"/>
<dbReference type="SUPFAM" id="SSF56112">
    <property type="entry name" value="Protein kinase-like (PK-like)"/>
    <property type="match status" value="1"/>
</dbReference>
<dbReference type="AlphaFoldDB" id="A0A2G2WKA9"/>
<dbReference type="GO" id="GO:0004672">
    <property type="term" value="F:protein kinase activity"/>
    <property type="evidence" value="ECO:0007669"/>
    <property type="project" value="InterPro"/>
</dbReference>
<gene>
    <name evidence="11" type="ORF">CQW23_14767</name>
</gene>
<evidence type="ECO:0000313" key="12">
    <source>
        <dbReference type="Proteomes" id="UP000224567"/>
    </source>
</evidence>
<reference evidence="12" key="2">
    <citation type="journal article" date="2017" name="J. Anim. Genet.">
        <title>Multiple reference genome sequences of hot pepper reveal the massive evolution of plant disease resistance genes by retroduplication.</title>
        <authorList>
            <person name="Kim S."/>
            <person name="Park J."/>
            <person name="Yeom S.-I."/>
            <person name="Kim Y.-M."/>
            <person name="Seo E."/>
            <person name="Kim K.-T."/>
            <person name="Kim M.-S."/>
            <person name="Lee J.M."/>
            <person name="Cheong K."/>
            <person name="Shin H.-S."/>
            <person name="Kim S.-B."/>
            <person name="Han K."/>
            <person name="Lee J."/>
            <person name="Park M."/>
            <person name="Lee H.-A."/>
            <person name="Lee H.-Y."/>
            <person name="Lee Y."/>
            <person name="Oh S."/>
            <person name="Lee J.H."/>
            <person name="Choi E."/>
            <person name="Choi E."/>
            <person name="Lee S.E."/>
            <person name="Jeon J."/>
            <person name="Kim H."/>
            <person name="Choi G."/>
            <person name="Song H."/>
            <person name="Lee J."/>
            <person name="Lee S.-C."/>
            <person name="Kwon J.-K."/>
            <person name="Lee H.-Y."/>
            <person name="Koo N."/>
            <person name="Hong Y."/>
            <person name="Kim R.W."/>
            <person name="Kang W.-H."/>
            <person name="Huh J.H."/>
            <person name="Kang B.-C."/>
            <person name="Yang T.-J."/>
            <person name="Lee Y.-H."/>
            <person name="Bennetzen J.L."/>
            <person name="Choi D."/>
        </authorList>
    </citation>
    <scope>NUCLEOTIDE SEQUENCE [LARGE SCALE GENOMIC DNA]</scope>
    <source>
        <strain evidence="12">cv. PBC81</strain>
    </source>
</reference>
<feature type="domain" description="Serine-threonine/tyrosine-protein kinase catalytic" evidence="10">
    <location>
        <begin position="24"/>
        <end position="91"/>
    </location>
</feature>
<evidence type="ECO:0000256" key="3">
    <source>
        <dbReference type="ARBA" id="ARBA00022692"/>
    </source>
</evidence>
<dbReference type="PANTHER" id="PTHR47986">
    <property type="entry name" value="OSJNBA0070M12.3 PROTEIN"/>
    <property type="match status" value="1"/>
</dbReference>
<evidence type="ECO:0000256" key="1">
    <source>
        <dbReference type="ARBA" id="ARBA00004167"/>
    </source>
</evidence>
<keyword evidence="8" id="KW-0675">Receptor</keyword>
<evidence type="ECO:0000256" key="5">
    <source>
        <dbReference type="ARBA" id="ARBA00022737"/>
    </source>
</evidence>
<keyword evidence="2" id="KW-0433">Leucine-rich repeat</keyword>
<evidence type="ECO:0000256" key="6">
    <source>
        <dbReference type="ARBA" id="ARBA00022989"/>
    </source>
</evidence>
<evidence type="ECO:0000256" key="9">
    <source>
        <dbReference type="ARBA" id="ARBA00023180"/>
    </source>
</evidence>
<dbReference type="Gene3D" id="3.30.200.20">
    <property type="entry name" value="Phosphorylase Kinase, domain 1"/>
    <property type="match status" value="1"/>
</dbReference>
<organism evidence="11 12">
    <name type="scientific">Capsicum baccatum</name>
    <name type="common">Peruvian pepper</name>
    <dbReference type="NCBI Taxonomy" id="33114"/>
    <lineage>
        <taxon>Eukaryota</taxon>
        <taxon>Viridiplantae</taxon>
        <taxon>Streptophyta</taxon>
        <taxon>Embryophyta</taxon>
        <taxon>Tracheophyta</taxon>
        <taxon>Spermatophyta</taxon>
        <taxon>Magnoliopsida</taxon>
        <taxon>eudicotyledons</taxon>
        <taxon>Gunneridae</taxon>
        <taxon>Pentapetalae</taxon>
        <taxon>asterids</taxon>
        <taxon>lamiids</taxon>
        <taxon>Solanales</taxon>
        <taxon>Solanaceae</taxon>
        <taxon>Solanoideae</taxon>
        <taxon>Capsiceae</taxon>
        <taxon>Capsicum</taxon>
    </lineage>
</organism>
<name>A0A2G2WKA9_CAPBA</name>
<evidence type="ECO:0000256" key="4">
    <source>
        <dbReference type="ARBA" id="ARBA00022729"/>
    </source>
</evidence>
<dbReference type="InterPro" id="IPR011009">
    <property type="entry name" value="Kinase-like_dom_sf"/>
</dbReference>
<reference evidence="11 12" key="1">
    <citation type="journal article" date="2017" name="Genome Biol.">
        <title>New reference genome sequences of hot pepper reveal the massive evolution of plant disease-resistance genes by retroduplication.</title>
        <authorList>
            <person name="Kim S."/>
            <person name="Park J."/>
            <person name="Yeom S.I."/>
            <person name="Kim Y.M."/>
            <person name="Seo E."/>
            <person name="Kim K.T."/>
            <person name="Kim M.S."/>
            <person name="Lee J.M."/>
            <person name="Cheong K."/>
            <person name="Shin H.S."/>
            <person name="Kim S.B."/>
            <person name="Han K."/>
            <person name="Lee J."/>
            <person name="Park M."/>
            <person name="Lee H.A."/>
            <person name="Lee H.Y."/>
            <person name="Lee Y."/>
            <person name="Oh S."/>
            <person name="Lee J.H."/>
            <person name="Choi E."/>
            <person name="Choi E."/>
            <person name="Lee S.E."/>
            <person name="Jeon J."/>
            <person name="Kim H."/>
            <person name="Choi G."/>
            <person name="Song H."/>
            <person name="Lee J."/>
            <person name="Lee S.C."/>
            <person name="Kwon J.K."/>
            <person name="Lee H.Y."/>
            <person name="Koo N."/>
            <person name="Hong Y."/>
            <person name="Kim R.W."/>
            <person name="Kang W.H."/>
            <person name="Huh J.H."/>
            <person name="Kang B.C."/>
            <person name="Yang T.J."/>
            <person name="Lee Y.H."/>
            <person name="Bennetzen J.L."/>
            <person name="Choi D."/>
        </authorList>
    </citation>
    <scope>NUCLEOTIDE SEQUENCE [LARGE SCALE GENOMIC DNA]</scope>
    <source>
        <strain evidence="12">cv. PBC81</strain>
    </source>
</reference>
<evidence type="ECO:0000256" key="7">
    <source>
        <dbReference type="ARBA" id="ARBA00023136"/>
    </source>
</evidence>
<comment type="subcellular location">
    <subcellularLocation>
        <location evidence="1">Membrane</location>
        <topology evidence="1">Single-pass membrane protein</topology>
    </subcellularLocation>
</comment>
<accession>A0A2G2WKA9</accession>
<keyword evidence="3" id="KW-0812">Transmembrane</keyword>
<sequence>MYIANIKNFVISTLYLRRVTYFVTENELDRGGVGLVYKGVTEDASQITVKRMESDIINHKALDEFLIEIDILSKVQRRHLVSLVGYTIEGTSPFSFARVLMTPKDHKLIHADIYTWSGRNMSPTNFRLLKAKLKYGSNKVVIMSSDNEDSLLTLTVENCNATAALELMPLNLWCNIRESTIAQMRQYA</sequence>
<keyword evidence="5" id="KW-0677">Repeat</keyword>
<evidence type="ECO:0000313" key="11">
    <source>
        <dbReference type="EMBL" id="PHT45609.1"/>
    </source>
</evidence>
<dbReference type="InterPro" id="IPR001245">
    <property type="entry name" value="Ser-Thr/Tyr_kinase_cat_dom"/>
</dbReference>
<dbReference type="STRING" id="33114.A0A2G2WKA9"/>
<keyword evidence="7" id="KW-0472">Membrane</keyword>
<dbReference type="Pfam" id="PF07714">
    <property type="entry name" value="PK_Tyr_Ser-Thr"/>
    <property type="match status" value="1"/>
</dbReference>
<keyword evidence="4" id="KW-0732">Signal</keyword>